<dbReference type="InterPro" id="IPR050113">
    <property type="entry name" value="Ub_conjugating_enzyme"/>
</dbReference>
<dbReference type="InParanoid" id="A0A1Y2F3J2"/>
<gene>
    <name evidence="9" type="ORF">BCR35DRAFT_305119</name>
</gene>
<dbReference type="STRING" id="106004.A0A1Y2F3J2"/>
<evidence type="ECO:0000256" key="3">
    <source>
        <dbReference type="ARBA" id="ARBA00022741"/>
    </source>
</evidence>
<dbReference type="Proteomes" id="UP000193467">
    <property type="component" value="Unassembled WGS sequence"/>
</dbReference>
<evidence type="ECO:0000313" key="9">
    <source>
        <dbReference type="EMBL" id="ORY78478.1"/>
    </source>
</evidence>
<feature type="active site" description="Glycyl thioester intermediate" evidence="6">
    <location>
        <position position="88"/>
    </location>
</feature>
<evidence type="ECO:0000259" key="8">
    <source>
        <dbReference type="PROSITE" id="PS50127"/>
    </source>
</evidence>
<accession>A0A1Y2F3J2</accession>
<evidence type="ECO:0000256" key="1">
    <source>
        <dbReference type="ARBA" id="ARBA00012486"/>
    </source>
</evidence>
<organism evidence="9 10">
    <name type="scientific">Leucosporidium creatinivorum</name>
    <dbReference type="NCBI Taxonomy" id="106004"/>
    <lineage>
        <taxon>Eukaryota</taxon>
        <taxon>Fungi</taxon>
        <taxon>Dikarya</taxon>
        <taxon>Basidiomycota</taxon>
        <taxon>Pucciniomycotina</taxon>
        <taxon>Microbotryomycetes</taxon>
        <taxon>Leucosporidiales</taxon>
        <taxon>Leucosporidium</taxon>
    </lineage>
</organism>
<dbReference type="EC" id="2.3.2.23" evidence="1"/>
<dbReference type="OrthoDB" id="9978460at2759"/>
<comment type="caution">
    <text evidence="9">The sequence shown here is derived from an EMBL/GenBank/DDBJ whole genome shotgun (WGS) entry which is preliminary data.</text>
</comment>
<dbReference type="GO" id="GO:0061631">
    <property type="term" value="F:ubiquitin conjugating enzyme activity"/>
    <property type="evidence" value="ECO:0007669"/>
    <property type="project" value="UniProtKB-EC"/>
</dbReference>
<name>A0A1Y2F3J2_9BASI</name>
<dbReference type="PROSITE" id="PS50127">
    <property type="entry name" value="UBC_2"/>
    <property type="match status" value="1"/>
</dbReference>
<dbReference type="FunCoup" id="A0A1Y2F3J2">
    <property type="interactions" value="152"/>
</dbReference>
<proteinExistence type="inferred from homology"/>
<protein>
    <recommendedName>
        <fullName evidence="1">E2 ubiquitin-conjugating enzyme</fullName>
        <ecNumber evidence="1">2.3.2.23</ecNumber>
    </recommendedName>
</protein>
<evidence type="ECO:0000313" key="10">
    <source>
        <dbReference type="Proteomes" id="UP000193467"/>
    </source>
</evidence>
<keyword evidence="2" id="KW-0808">Transferase</keyword>
<dbReference type="EMBL" id="MCGR01000029">
    <property type="protein sequence ID" value="ORY78478.1"/>
    <property type="molecule type" value="Genomic_DNA"/>
</dbReference>
<evidence type="ECO:0000256" key="2">
    <source>
        <dbReference type="ARBA" id="ARBA00022679"/>
    </source>
</evidence>
<dbReference type="Gene3D" id="3.10.110.10">
    <property type="entry name" value="Ubiquitin Conjugating Enzyme"/>
    <property type="match status" value="1"/>
</dbReference>
<evidence type="ECO:0000256" key="6">
    <source>
        <dbReference type="PROSITE-ProRule" id="PRU10133"/>
    </source>
</evidence>
<dbReference type="PROSITE" id="PS00183">
    <property type="entry name" value="UBC_1"/>
    <property type="match status" value="1"/>
</dbReference>
<sequence>MSSAASRRITKEYAELQAEWPPHVVAQPDESNLLHWTGVITGPPTSSYKDGKFKIDITFPLEYPFKSPTVKFVTRIYHPNVTDDGAICIGLLKAEAWKPSTKIDAVLRALVQLLEEPNPDDALVASIAEIYNTDRKQFTKNAQEWVKKYAS</sequence>
<dbReference type="AlphaFoldDB" id="A0A1Y2F3J2"/>
<comment type="similarity">
    <text evidence="7">Belongs to the ubiquitin-conjugating enzyme family.</text>
</comment>
<dbReference type="FunFam" id="3.10.110.10:FF:000060">
    <property type="entry name" value="Ubiquitin conjugating enzyme (UbcB)"/>
    <property type="match status" value="1"/>
</dbReference>
<feature type="domain" description="UBC core" evidence="8">
    <location>
        <begin position="4"/>
        <end position="151"/>
    </location>
</feature>
<reference evidence="9 10" key="1">
    <citation type="submission" date="2016-07" db="EMBL/GenBank/DDBJ databases">
        <title>Pervasive Adenine N6-methylation of Active Genes in Fungi.</title>
        <authorList>
            <consortium name="DOE Joint Genome Institute"/>
            <person name="Mondo S.J."/>
            <person name="Dannebaum R.O."/>
            <person name="Kuo R.C."/>
            <person name="Labutti K."/>
            <person name="Haridas S."/>
            <person name="Kuo A."/>
            <person name="Salamov A."/>
            <person name="Ahrendt S.R."/>
            <person name="Lipzen A."/>
            <person name="Sullivan W."/>
            <person name="Andreopoulos W.B."/>
            <person name="Clum A."/>
            <person name="Lindquist E."/>
            <person name="Daum C."/>
            <person name="Ramamoorthy G.K."/>
            <person name="Gryganskyi A."/>
            <person name="Culley D."/>
            <person name="Magnuson J.K."/>
            <person name="James T.Y."/>
            <person name="O'Malley M.A."/>
            <person name="Stajich J.E."/>
            <person name="Spatafora J.W."/>
            <person name="Visel A."/>
            <person name="Grigoriev I.V."/>
        </authorList>
    </citation>
    <scope>NUCLEOTIDE SEQUENCE [LARGE SCALE GENOMIC DNA]</scope>
    <source>
        <strain evidence="9 10">62-1032</strain>
    </source>
</reference>
<keyword evidence="10" id="KW-1185">Reference proteome</keyword>
<dbReference type="CDD" id="cd23815">
    <property type="entry name" value="UBCc_SpUBC14-like"/>
    <property type="match status" value="1"/>
</dbReference>
<dbReference type="InterPro" id="IPR016135">
    <property type="entry name" value="UBQ-conjugating_enzyme/RWD"/>
</dbReference>
<keyword evidence="5 7" id="KW-0067">ATP-binding</keyword>
<keyword evidence="4 7" id="KW-0833">Ubl conjugation pathway</keyword>
<dbReference type="InterPro" id="IPR023313">
    <property type="entry name" value="UBQ-conjugating_AS"/>
</dbReference>
<evidence type="ECO:0000256" key="7">
    <source>
        <dbReference type="RuleBase" id="RU362109"/>
    </source>
</evidence>
<evidence type="ECO:0000256" key="5">
    <source>
        <dbReference type="ARBA" id="ARBA00022840"/>
    </source>
</evidence>
<dbReference type="SMART" id="SM00212">
    <property type="entry name" value="UBCc"/>
    <property type="match status" value="1"/>
</dbReference>
<dbReference type="SUPFAM" id="SSF54495">
    <property type="entry name" value="UBC-like"/>
    <property type="match status" value="1"/>
</dbReference>
<dbReference type="PANTHER" id="PTHR24067">
    <property type="entry name" value="UBIQUITIN-CONJUGATING ENZYME E2"/>
    <property type="match status" value="1"/>
</dbReference>
<dbReference type="GO" id="GO:0005524">
    <property type="term" value="F:ATP binding"/>
    <property type="evidence" value="ECO:0007669"/>
    <property type="project" value="UniProtKB-UniRule"/>
</dbReference>
<dbReference type="Pfam" id="PF00179">
    <property type="entry name" value="UQ_con"/>
    <property type="match status" value="1"/>
</dbReference>
<keyword evidence="3 7" id="KW-0547">Nucleotide-binding</keyword>
<dbReference type="InterPro" id="IPR000608">
    <property type="entry name" value="UBC"/>
</dbReference>
<evidence type="ECO:0000256" key="4">
    <source>
        <dbReference type="ARBA" id="ARBA00022786"/>
    </source>
</evidence>